<dbReference type="InterPro" id="IPR001647">
    <property type="entry name" value="HTH_TetR"/>
</dbReference>
<dbReference type="GO" id="GO:0003700">
    <property type="term" value="F:DNA-binding transcription factor activity"/>
    <property type="evidence" value="ECO:0007669"/>
    <property type="project" value="TreeGrafter"/>
</dbReference>
<gene>
    <name evidence="4" type="ORF">K1W69_02840</name>
</gene>
<dbReference type="InterPro" id="IPR041586">
    <property type="entry name" value="PsrA_TetR_C"/>
</dbReference>
<evidence type="ECO:0000313" key="5">
    <source>
        <dbReference type="Proteomes" id="UP001196509"/>
    </source>
</evidence>
<protein>
    <submittedName>
        <fullName evidence="4">TetR/AcrR family transcriptional regulator</fullName>
    </submittedName>
</protein>
<keyword evidence="1 2" id="KW-0238">DNA-binding</keyword>
<proteinExistence type="predicted"/>
<dbReference type="GO" id="GO:0000976">
    <property type="term" value="F:transcription cis-regulatory region binding"/>
    <property type="evidence" value="ECO:0007669"/>
    <property type="project" value="TreeGrafter"/>
</dbReference>
<dbReference type="PANTHER" id="PTHR30055">
    <property type="entry name" value="HTH-TYPE TRANSCRIPTIONAL REGULATOR RUTR"/>
    <property type="match status" value="1"/>
</dbReference>
<evidence type="ECO:0000313" key="4">
    <source>
        <dbReference type="EMBL" id="MBW8636110.1"/>
    </source>
</evidence>
<evidence type="ECO:0000259" key="3">
    <source>
        <dbReference type="PROSITE" id="PS50977"/>
    </source>
</evidence>
<dbReference type="Pfam" id="PF17939">
    <property type="entry name" value="TetR_C_30"/>
    <property type="match status" value="1"/>
</dbReference>
<dbReference type="Gene3D" id="1.10.357.10">
    <property type="entry name" value="Tetracycline Repressor, domain 2"/>
    <property type="match status" value="1"/>
</dbReference>
<evidence type="ECO:0000256" key="2">
    <source>
        <dbReference type="PROSITE-ProRule" id="PRU00335"/>
    </source>
</evidence>
<feature type="domain" description="HTH tetR-type" evidence="3">
    <location>
        <begin position="9"/>
        <end position="69"/>
    </location>
</feature>
<comment type="caution">
    <text evidence="4">The sequence shown here is derived from an EMBL/GenBank/DDBJ whole genome shotgun (WGS) entry which is preliminary data.</text>
</comment>
<dbReference type="SUPFAM" id="SSF46689">
    <property type="entry name" value="Homeodomain-like"/>
    <property type="match status" value="1"/>
</dbReference>
<sequence>MRLNHTIEKETKSRIRIVAEEMFATHGIGGVTTRALAEKAGANTAAVNYHFGGKDNLATEVFRDVAHRSTVRRLANLDRIETEARANNARPDLRTVIESFVDAYVNEDDPRTGLLLARLVLKHRVDPNEWTHAVVREELDRVAERYVAALADAAPELDPAEVHWRYHFMVGSILMTLSDDGPESRLQRLSGGLCKPADKRILRAQLVDFLTGAFLIGNQAGPDNDAYPEQAGGRSVDD</sequence>
<keyword evidence="5" id="KW-1185">Reference proteome</keyword>
<dbReference type="PANTHER" id="PTHR30055:SF235">
    <property type="entry name" value="TRANSCRIPTIONAL REGULATORY PROTEIN"/>
    <property type="match status" value="1"/>
</dbReference>
<evidence type="ECO:0000256" key="1">
    <source>
        <dbReference type="ARBA" id="ARBA00023125"/>
    </source>
</evidence>
<organism evidence="4 5">
    <name type="scientific">Flavimaribacter sediminis</name>
    <dbReference type="NCBI Taxonomy" id="2865987"/>
    <lineage>
        <taxon>Bacteria</taxon>
        <taxon>Pseudomonadati</taxon>
        <taxon>Pseudomonadota</taxon>
        <taxon>Alphaproteobacteria</taxon>
        <taxon>Hyphomicrobiales</taxon>
        <taxon>Rhizobiaceae</taxon>
        <taxon>Flavimaribacter</taxon>
    </lineage>
</organism>
<dbReference type="Proteomes" id="UP001196509">
    <property type="component" value="Unassembled WGS sequence"/>
</dbReference>
<dbReference type="SUPFAM" id="SSF48498">
    <property type="entry name" value="Tetracyclin repressor-like, C-terminal domain"/>
    <property type="match status" value="1"/>
</dbReference>
<reference evidence="4" key="1">
    <citation type="submission" date="2021-08" db="EMBL/GenBank/DDBJ databases">
        <title>Hoeflea bacterium WL0058 sp. nov., isolated from the sediment.</title>
        <authorList>
            <person name="Wang L."/>
            <person name="Zhang D."/>
        </authorList>
    </citation>
    <scope>NUCLEOTIDE SEQUENCE</scope>
    <source>
        <strain evidence="4">WL0058</strain>
    </source>
</reference>
<accession>A0AAE3CYC6</accession>
<name>A0AAE3CYC6_9HYPH</name>
<dbReference type="RefSeq" id="WP_220226817.1">
    <property type="nucleotide sequence ID" value="NZ_JAICBX010000001.1"/>
</dbReference>
<dbReference type="PROSITE" id="PS01081">
    <property type="entry name" value="HTH_TETR_1"/>
    <property type="match status" value="1"/>
</dbReference>
<feature type="DNA-binding region" description="H-T-H motif" evidence="2">
    <location>
        <begin position="32"/>
        <end position="51"/>
    </location>
</feature>
<dbReference type="EMBL" id="JAICBX010000001">
    <property type="protein sequence ID" value="MBW8636110.1"/>
    <property type="molecule type" value="Genomic_DNA"/>
</dbReference>
<dbReference type="InterPro" id="IPR023772">
    <property type="entry name" value="DNA-bd_HTH_TetR-type_CS"/>
</dbReference>
<dbReference type="InterPro" id="IPR009057">
    <property type="entry name" value="Homeodomain-like_sf"/>
</dbReference>
<dbReference type="PROSITE" id="PS50977">
    <property type="entry name" value="HTH_TETR_2"/>
    <property type="match status" value="1"/>
</dbReference>
<dbReference type="InterPro" id="IPR050109">
    <property type="entry name" value="HTH-type_TetR-like_transc_reg"/>
</dbReference>
<dbReference type="Pfam" id="PF00440">
    <property type="entry name" value="TetR_N"/>
    <property type="match status" value="1"/>
</dbReference>
<dbReference type="InterPro" id="IPR036271">
    <property type="entry name" value="Tet_transcr_reg_TetR-rel_C_sf"/>
</dbReference>
<dbReference type="AlphaFoldDB" id="A0AAE3CYC6"/>